<keyword evidence="2" id="KW-1133">Transmembrane helix</keyword>
<dbReference type="GO" id="GO:0030674">
    <property type="term" value="F:protein-macromolecule adaptor activity"/>
    <property type="evidence" value="ECO:0007669"/>
    <property type="project" value="TreeGrafter"/>
</dbReference>
<evidence type="ECO:0000313" key="3">
    <source>
        <dbReference type="EMBL" id="KAK5629559.1"/>
    </source>
</evidence>
<keyword evidence="2" id="KW-0472">Membrane</keyword>
<dbReference type="Proteomes" id="UP001305414">
    <property type="component" value="Unassembled WGS sequence"/>
</dbReference>
<evidence type="ECO:0000313" key="4">
    <source>
        <dbReference type="Proteomes" id="UP001305414"/>
    </source>
</evidence>
<comment type="caution">
    <text evidence="3">The sequence shown here is derived from an EMBL/GenBank/DDBJ whole genome shotgun (WGS) entry which is preliminary data.</text>
</comment>
<organism evidence="3 4">
    <name type="scientific">Xylaria bambusicola</name>
    <dbReference type="NCBI Taxonomy" id="326684"/>
    <lineage>
        <taxon>Eukaryota</taxon>
        <taxon>Fungi</taxon>
        <taxon>Dikarya</taxon>
        <taxon>Ascomycota</taxon>
        <taxon>Pezizomycotina</taxon>
        <taxon>Sordariomycetes</taxon>
        <taxon>Xylariomycetidae</taxon>
        <taxon>Xylariales</taxon>
        <taxon>Xylariaceae</taxon>
        <taxon>Xylaria</taxon>
    </lineage>
</organism>
<feature type="compositionally biased region" description="Polar residues" evidence="1">
    <location>
        <begin position="129"/>
        <end position="160"/>
    </location>
</feature>
<accession>A0AAN7ULZ7</accession>
<dbReference type="AlphaFoldDB" id="A0AAN7ULZ7"/>
<dbReference type="Pfam" id="PF04882">
    <property type="entry name" value="Peroxin-3"/>
    <property type="match status" value="1"/>
</dbReference>
<dbReference type="GO" id="GO:0005778">
    <property type="term" value="C:peroxisomal membrane"/>
    <property type="evidence" value="ECO:0007669"/>
    <property type="project" value="InterPro"/>
</dbReference>
<proteinExistence type="predicted"/>
<protein>
    <recommendedName>
        <fullName evidence="5">Peroxin-3</fullName>
    </recommendedName>
</protein>
<evidence type="ECO:0008006" key="5">
    <source>
        <dbReference type="Google" id="ProtNLM"/>
    </source>
</evidence>
<name>A0AAN7ULZ7_9PEZI</name>
<dbReference type="InterPro" id="IPR006966">
    <property type="entry name" value="Peroxin-3"/>
</dbReference>
<reference evidence="3 4" key="1">
    <citation type="submission" date="2023-10" db="EMBL/GenBank/DDBJ databases">
        <title>Draft genome sequence of Xylaria bambusicola isolate GMP-LS, the root and basal stem rot pathogen of sugarcane in Indonesia.</title>
        <authorList>
            <person name="Selvaraj P."/>
            <person name="Muralishankar V."/>
            <person name="Muruganantham S."/>
            <person name="Sp S."/>
            <person name="Haryani S."/>
            <person name="Lau K.J.X."/>
            <person name="Naqvi N.I."/>
        </authorList>
    </citation>
    <scope>NUCLEOTIDE SEQUENCE [LARGE SCALE GENOMIC DNA]</scope>
    <source>
        <strain evidence="3">GMP-LS</strain>
    </source>
</reference>
<dbReference type="PANTHER" id="PTHR28080:SF1">
    <property type="entry name" value="PEROXISOMAL BIOGENESIS FACTOR 3"/>
    <property type="match status" value="1"/>
</dbReference>
<feature type="transmembrane region" description="Helical" evidence="2">
    <location>
        <begin position="14"/>
        <end position="34"/>
    </location>
</feature>
<dbReference type="EMBL" id="JAWHQM010000012">
    <property type="protein sequence ID" value="KAK5629559.1"/>
    <property type="molecule type" value="Genomic_DNA"/>
</dbReference>
<evidence type="ECO:0000256" key="2">
    <source>
        <dbReference type="SAM" id="Phobius"/>
    </source>
</evidence>
<dbReference type="PANTHER" id="PTHR28080">
    <property type="entry name" value="PEROXISOMAL BIOGENESIS FACTOR 3"/>
    <property type="match status" value="1"/>
</dbReference>
<evidence type="ECO:0000256" key="1">
    <source>
        <dbReference type="SAM" id="MobiDB-lite"/>
    </source>
</evidence>
<keyword evidence="2" id="KW-0812">Transmembrane</keyword>
<gene>
    <name evidence="3" type="ORF">RRF57_005274</name>
</gene>
<keyword evidence="4" id="KW-1185">Reference proteome</keyword>
<feature type="region of interest" description="Disordered" evidence="1">
    <location>
        <begin position="104"/>
        <end position="165"/>
    </location>
</feature>
<feature type="compositionally biased region" description="Polar residues" evidence="1">
    <location>
        <begin position="104"/>
        <end position="119"/>
    </location>
</feature>
<sequence>MISTTRRWFRRNRAPIAIGVGIVGAGYLATQYVLNKINDARERMSSDRIAKENLRRRFEQNQEDCTFTVLALLPSATTNILEAMNTENITLEIQQMKGAAKNVRSSESSAVAPSIADTTMTEEEGKSVESLQSESGVHASQTTLPSVSSTGDATQDSDQALQKPRKTKRQLWDDLTISSITRAFTLIYTLALLTMLTRIQLNLLGRRSYLSSVISLATGSTQSTINLENNDDDNSEQTYGSDFETNRKYLTFSWWLLNRGWTDVREKVETAVREVFGHLSPRDLLSFDTFSQLSLEVRKKVEMKSDSERPGAQWLPFLLPPTPLEDFVLKESGVLGDSATTTANQSGSSSTLSPASTITPALRRLLDETSDLVESPAFCHVLTLLLDAAFSVLLNKKILSGAFGSGIPPTNSTPEPSAEAVTDPTNRAVLLPKILSVLTRQAHVIGNGMPNEYLQEMEYVQDIGAFAAVVYSSNWENEIHQDEELAAAAAGLNDAAVATYGDGAISQHEHSNKIRPSQATTVDESVVIVDPSQSSFESAWEKALGSSQTVSQSQSQP</sequence>
<dbReference type="GO" id="GO:0045046">
    <property type="term" value="P:protein import into peroxisome membrane"/>
    <property type="evidence" value="ECO:0007669"/>
    <property type="project" value="TreeGrafter"/>
</dbReference>